<dbReference type="InterPro" id="IPR008731">
    <property type="entry name" value="PTS_EIN"/>
</dbReference>
<evidence type="ECO:0000313" key="22">
    <source>
        <dbReference type="EMBL" id="MBF8376502.1"/>
    </source>
</evidence>
<feature type="coiled-coil region" evidence="18">
    <location>
        <begin position="41"/>
        <end position="72"/>
    </location>
</feature>
<feature type="domain" description="PEP-utilising enzyme C-terminal" evidence="20">
    <location>
        <begin position="253"/>
        <end position="541"/>
    </location>
</feature>
<keyword evidence="11 17" id="KW-0808">Transferase</keyword>
<dbReference type="SUPFAM" id="SSF51621">
    <property type="entry name" value="Phosphoenolpyruvate/pyruvate domain"/>
    <property type="match status" value="1"/>
</dbReference>
<dbReference type="PANTHER" id="PTHR46244">
    <property type="entry name" value="PHOSPHOENOLPYRUVATE-PROTEIN PHOSPHOTRANSFERASE"/>
    <property type="match status" value="1"/>
</dbReference>
<dbReference type="PANTHER" id="PTHR46244:SF3">
    <property type="entry name" value="PHOSPHOENOLPYRUVATE-PROTEIN PHOSPHOTRANSFERASE"/>
    <property type="match status" value="1"/>
</dbReference>
<dbReference type="SUPFAM" id="SSF47831">
    <property type="entry name" value="Enzyme I of the PEP:sugar phosphotransferase system HPr-binding (sub)domain"/>
    <property type="match status" value="1"/>
</dbReference>
<evidence type="ECO:0000256" key="17">
    <source>
        <dbReference type="PIRNR" id="PIRNR000732"/>
    </source>
</evidence>
<dbReference type="InterPro" id="IPR000121">
    <property type="entry name" value="PEP_util_C"/>
</dbReference>
<evidence type="ECO:0000256" key="3">
    <source>
        <dbReference type="ARBA" id="ARBA00002728"/>
    </source>
</evidence>
<comment type="cofactor">
    <cofactor evidence="2 17">
        <name>Mg(2+)</name>
        <dbReference type="ChEBI" id="CHEBI:18420"/>
    </cofactor>
</comment>
<dbReference type="InterPro" id="IPR015813">
    <property type="entry name" value="Pyrv/PenolPyrv_kinase-like_dom"/>
</dbReference>
<evidence type="ECO:0000256" key="4">
    <source>
        <dbReference type="ARBA" id="ARBA00004496"/>
    </source>
</evidence>
<keyword evidence="9 17" id="KW-0963">Cytoplasm</keyword>
<dbReference type="Pfam" id="PF05524">
    <property type="entry name" value="PEP-utilisers_N"/>
    <property type="match status" value="1"/>
</dbReference>
<evidence type="ECO:0000256" key="18">
    <source>
        <dbReference type="SAM" id="Coils"/>
    </source>
</evidence>
<dbReference type="Pfam" id="PF02896">
    <property type="entry name" value="PEP-utilizers_C"/>
    <property type="match status" value="1"/>
</dbReference>
<evidence type="ECO:0000256" key="14">
    <source>
        <dbReference type="ARBA" id="ARBA00022777"/>
    </source>
</evidence>
<dbReference type="InterPro" id="IPR018274">
    <property type="entry name" value="PEP_util_AS"/>
</dbReference>
<proteinExistence type="inferred from homology"/>
<comment type="catalytic activity">
    <reaction evidence="1 17">
        <text>L-histidyl-[protein] + phosphoenolpyruvate = N(pros)-phospho-L-histidyl-[protein] + pyruvate</text>
        <dbReference type="Rhea" id="RHEA:23880"/>
        <dbReference type="Rhea" id="RHEA-COMP:9745"/>
        <dbReference type="Rhea" id="RHEA-COMP:9746"/>
        <dbReference type="ChEBI" id="CHEBI:15361"/>
        <dbReference type="ChEBI" id="CHEBI:29979"/>
        <dbReference type="ChEBI" id="CHEBI:58702"/>
        <dbReference type="ChEBI" id="CHEBI:64837"/>
        <dbReference type="EC" id="2.7.3.9"/>
    </reaction>
</comment>
<feature type="domain" description="Phosphotransferase system enzyme I N-terminal" evidence="21">
    <location>
        <begin position="6"/>
        <end position="127"/>
    </location>
</feature>
<evidence type="ECO:0000256" key="16">
    <source>
        <dbReference type="ARBA" id="ARBA00033235"/>
    </source>
</evidence>
<comment type="similarity">
    <text evidence="5 17">Belongs to the PEP-utilizing enzyme family.</text>
</comment>
<evidence type="ECO:0000256" key="2">
    <source>
        <dbReference type="ARBA" id="ARBA00001946"/>
    </source>
</evidence>
<evidence type="ECO:0000259" key="21">
    <source>
        <dbReference type="Pfam" id="PF05524"/>
    </source>
</evidence>
<comment type="caution">
    <text evidence="22">The sequence shown here is derived from an EMBL/GenBank/DDBJ whole genome shotgun (WGS) entry which is preliminary data.</text>
</comment>
<evidence type="ECO:0000256" key="1">
    <source>
        <dbReference type="ARBA" id="ARBA00000683"/>
    </source>
</evidence>
<evidence type="ECO:0000256" key="7">
    <source>
        <dbReference type="ARBA" id="ARBA00016544"/>
    </source>
</evidence>
<dbReference type="EC" id="2.7.3.9" evidence="6 17"/>
<keyword evidence="13 17" id="KW-0479">Metal-binding</keyword>
<evidence type="ECO:0000256" key="11">
    <source>
        <dbReference type="ARBA" id="ARBA00022679"/>
    </source>
</evidence>
<protein>
    <recommendedName>
        <fullName evidence="7 17">Phosphoenolpyruvate-protein phosphotransferase</fullName>
        <ecNumber evidence="6 17">2.7.3.9</ecNumber>
    </recommendedName>
    <alternativeName>
        <fullName evidence="16 17">Phosphotransferase system, enzyme I</fullName>
    </alternativeName>
</protein>
<dbReference type="RefSeq" id="WP_195866860.1">
    <property type="nucleotide sequence ID" value="NZ_JADPKZ010000020.1"/>
</dbReference>
<evidence type="ECO:0000256" key="9">
    <source>
        <dbReference type="ARBA" id="ARBA00022490"/>
    </source>
</evidence>
<evidence type="ECO:0000259" key="19">
    <source>
        <dbReference type="Pfam" id="PF00391"/>
    </source>
</evidence>
<evidence type="ECO:0000256" key="12">
    <source>
        <dbReference type="ARBA" id="ARBA00022683"/>
    </source>
</evidence>
<dbReference type="EMBL" id="JADPKZ010000020">
    <property type="protein sequence ID" value="MBF8376502.1"/>
    <property type="molecule type" value="Genomic_DNA"/>
</dbReference>
<dbReference type="NCBIfam" id="TIGR01417">
    <property type="entry name" value="PTS_I_fam"/>
    <property type="match status" value="1"/>
</dbReference>
<evidence type="ECO:0000259" key="20">
    <source>
        <dbReference type="Pfam" id="PF02896"/>
    </source>
</evidence>
<evidence type="ECO:0000313" key="23">
    <source>
        <dbReference type="Proteomes" id="UP000642910"/>
    </source>
</evidence>
<dbReference type="PRINTS" id="PR01736">
    <property type="entry name" value="PHPHTRNFRASE"/>
</dbReference>
<name>A0ABS0EZP6_9BACL</name>
<dbReference type="Gene3D" id="3.20.20.60">
    <property type="entry name" value="Phosphoenolpyruvate-binding domains"/>
    <property type="match status" value="1"/>
</dbReference>
<comment type="function">
    <text evidence="3 17">General (non sugar-specific) component of the phosphoenolpyruvate-dependent sugar phosphotransferase system (sugar PTS). This major carbohydrate active-transport system catalyzes the phosphorylation of incoming sugar substrates concomitantly with their translocation across the cell membrane. Enzyme I transfers the phosphoryl group from phosphoenolpyruvate (PEP) to the phosphoryl carrier protein (HPr).</text>
</comment>
<accession>A0ABS0EZP6</accession>
<keyword evidence="10 17" id="KW-0762">Sugar transport</keyword>
<comment type="subcellular location">
    <subcellularLocation>
        <location evidence="4 17">Cytoplasm</location>
    </subcellularLocation>
</comment>
<dbReference type="SUPFAM" id="SSF52009">
    <property type="entry name" value="Phosphohistidine domain"/>
    <property type="match status" value="1"/>
</dbReference>
<evidence type="ECO:0000256" key="8">
    <source>
        <dbReference type="ARBA" id="ARBA00022448"/>
    </source>
</evidence>
<dbReference type="Proteomes" id="UP000642910">
    <property type="component" value="Unassembled WGS sequence"/>
</dbReference>
<gene>
    <name evidence="22" type="primary">ptsP</name>
    <name evidence="22" type="ORF">IW967_01180</name>
</gene>
<dbReference type="InterPro" id="IPR024692">
    <property type="entry name" value="PTS_EI"/>
</dbReference>
<evidence type="ECO:0000256" key="10">
    <source>
        <dbReference type="ARBA" id="ARBA00022597"/>
    </source>
</evidence>
<organism evidence="22 23">
    <name type="scientific">Alicyclobacillus mali</name>
    <name type="common">ex Roth et al. 2021</name>
    <dbReference type="NCBI Taxonomy" id="1123961"/>
    <lineage>
        <taxon>Bacteria</taxon>
        <taxon>Bacillati</taxon>
        <taxon>Bacillota</taxon>
        <taxon>Bacilli</taxon>
        <taxon>Bacillales</taxon>
        <taxon>Alicyclobacillaceae</taxon>
        <taxon>Alicyclobacillus</taxon>
    </lineage>
</organism>
<dbReference type="InterPro" id="IPR036618">
    <property type="entry name" value="PtsI_HPr-bd_sf"/>
</dbReference>
<dbReference type="InterPro" id="IPR040442">
    <property type="entry name" value="Pyrv_kinase-like_dom_sf"/>
</dbReference>
<keyword evidence="23" id="KW-1185">Reference proteome</keyword>
<dbReference type="InterPro" id="IPR008279">
    <property type="entry name" value="PEP-util_enz_mobile_dom"/>
</dbReference>
<feature type="domain" description="PEP-utilising enzyme mobile" evidence="19">
    <location>
        <begin position="154"/>
        <end position="226"/>
    </location>
</feature>
<dbReference type="InterPro" id="IPR050499">
    <property type="entry name" value="PEP-utilizing_PTS_enzyme"/>
</dbReference>
<keyword evidence="14 17" id="KW-0418">Kinase</keyword>
<dbReference type="PIRSF" id="PIRSF000732">
    <property type="entry name" value="PTS_enzyme_I"/>
    <property type="match status" value="1"/>
</dbReference>
<dbReference type="PROSITE" id="PS00370">
    <property type="entry name" value="PEP_ENZYMES_PHOS_SITE"/>
    <property type="match status" value="1"/>
</dbReference>
<keyword evidence="15 17" id="KW-0460">Magnesium</keyword>
<dbReference type="InterPro" id="IPR023151">
    <property type="entry name" value="PEP_util_CS"/>
</dbReference>
<evidence type="ECO:0000256" key="6">
    <source>
        <dbReference type="ARBA" id="ARBA00012232"/>
    </source>
</evidence>
<keyword evidence="18" id="KW-0175">Coiled coil</keyword>
<dbReference type="Pfam" id="PF00391">
    <property type="entry name" value="PEP-utilizers"/>
    <property type="match status" value="1"/>
</dbReference>
<dbReference type="InterPro" id="IPR006318">
    <property type="entry name" value="PTS_EI-like"/>
</dbReference>
<reference evidence="22 23" key="1">
    <citation type="submission" date="2020-11" db="EMBL/GenBank/DDBJ databases">
        <title>Genomic insight of Alicyclobacillus mali FL 18 reveals a new arsenic-resistant strain, with potential in environmental biotechnology.</title>
        <authorList>
            <person name="Fiorentino G."/>
            <person name="Gallo G."/>
            <person name="Aulitto M."/>
        </authorList>
    </citation>
    <scope>NUCLEOTIDE SEQUENCE [LARGE SCALE GENOMIC DNA]</scope>
    <source>
        <strain evidence="22 23">FL 18</strain>
    </source>
</reference>
<evidence type="ECO:0000256" key="5">
    <source>
        <dbReference type="ARBA" id="ARBA00007837"/>
    </source>
</evidence>
<keyword evidence="8 17" id="KW-0813">Transport</keyword>
<evidence type="ECO:0000256" key="13">
    <source>
        <dbReference type="ARBA" id="ARBA00022723"/>
    </source>
</evidence>
<dbReference type="InterPro" id="IPR036637">
    <property type="entry name" value="Phosphohistidine_dom_sf"/>
</dbReference>
<dbReference type="GO" id="GO:0008965">
    <property type="term" value="F:phosphoenolpyruvate-protein phosphotransferase activity"/>
    <property type="evidence" value="ECO:0007669"/>
    <property type="project" value="UniProtKB-EC"/>
</dbReference>
<evidence type="ECO:0000256" key="15">
    <source>
        <dbReference type="ARBA" id="ARBA00022842"/>
    </source>
</evidence>
<keyword evidence="12 17" id="KW-0598">Phosphotransferase system</keyword>
<dbReference type="Gene3D" id="1.10.274.10">
    <property type="entry name" value="PtsI, HPr-binding domain"/>
    <property type="match status" value="1"/>
</dbReference>
<dbReference type="Gene3D" id="3.50.30.10">
    <property type="entry name" value="Phosphohistidine domain"/>
    <property type="match status" value="1"/>
</dbReference>
<sequence>MGTVYRGVAASDGVAVAKAWLVAPSEPSVERVEVADPQAEWARVERAIAAAKEELAALRQTALDKLGEAEAQLFVAHAQMLDDPELTGQIRQAIEAERVNAEWAVKSVIDTLVGLFDALDDEYMRQRAADVRDVGSRLLRHLQGGGGASLADLAEPVVLVARDLAPSDTVQLDPAFVRAFVTDIGGRTSHTAIMARSLGIPAVVGLGDITAHVASGQVLAVDGSEGLVVVEPNEEELARFSAQVERQQGERSRLAALRDAESVTLDGRRVEIAGNIGTPAEVAQVLAQGGEGIGLFRSEFLYMNRDTAPTEEEQFAAYKEVAEAMALRPVIVRTLDVGGDKGIPYLGLPHEDNPFLGYRAIRVCLDQKELFAAQLRAILRASHYGKLRVMFPMIATVEEVRAAKRELEAAKQALREEGVPFDEDIEVGIMIEIPAAAVVADRLAREVDFFSIGTNDLVQYTLACDRLNERISHLYQPLNPSVLRLVKMVIDGAHAEGKWVGMCGELAGDPRATAILLGLGLDEFSMSAGSILKVRDVVRNTRYEDAKALAARALEADTEADVLRLVEGLRS</sequence>
<dbReference type="PROSITE" id="PS00742">
    <property type="entry name" value="PEP_ENZYMES_2"/>
    <property type="match status" value="1"/>
</dbReference>